<keyword evidence="4" id="KW-0479">Metal-binding</keyword>
<evidence type="ECO:0000259" key="11">
    <source>
        <dbReference type="Pfam" id="PF05572"/>
    </source>
</evidence>
<keyword evidence="13" id="KW-1185">Reference proteome</keyword>
<evidence type="ECO:0000256" key="5">
    <source>
        <dbReference type="ARBA" id="ARBA00022729"/>
    </source>
</evidence>
<evidence type="ECO:0000256" key="1">
    <source>
        <dbReference type="ARBA" id="ARBA00003174"/>
    </source>
</evidence>
<dbReference type="GO" id="GO:0006508">
    <property type="term" value="P:proteolysis"/>
    <property type="evidence" value="ECO:0007669"/>
    <property type="project" value="UniProtKB-KW"/>
</dbReference>
<dbReference type="AlphaFoldDB" id="A0AAJ0CTC6"/>
<dbReference type="GO" id="GO:0008237">
    <property type="term" value="F:metallopeptidase activity"/>
    <property type="evidence" value="ECO:0007669"/>
    <property type="project" value="UniProtKB-KW"/>
</dbReference>
<keyword evidence="3" id="KW-0645">Protease</keyword>
<keyword evidence="5 10" id="KW-0732">Signal</keyword>
<evidence type="ECO:0000256" key="4">
    <source>
        <dbReference type="ARBA" id="ARBA00022723"/>
    </source>
</evidence>
<comment type="similarity">
    <text evidence="2">Belongs to the peptidase M43B family.</text>
</comment>
<feature type="signal peptide" evidence="10">
    <location>
        <begin position="1"/>
        <end position="16"/>
    </location>
</feature>
<evidence type="ECO:0000313" key="13">
    <source>
        <dbReference type="Proteomes" id="UP001251528"/>
    </source>
</evidence>
<evidence type="ECO:0000256" key="3">
    <source>
        <dbReference type="ARBA" id="ARBA00022670"/>
    </source>
</evidence>
<evidence type="ECO:0000256" key="9">
    <source>
        <dbReference type="ARBA" id="ARBA00023157"/>
    </source>
</evidence>
<organism evidence="12 13">
    <name type="scientific">Conoideocrella luteorostrata</name>
    <dbReference type="NCBI Taxonomy" id="1105319"/>
    <lineage>
        <taxon>Eukaryota</taxon>
        <taxon>Fungi</taxon>
        <taxon>Dikarya</taxon>
        <taxon>Ascomycota</taxon>
        <taxon>Pezizomycotina</taxon>
        <taxon>Sordariomycetes</taxon>
        <taxon>Hypocreomycetidae</taxon>
        <taxon>Hypocreales</taxon>
        <taxon>Clavicipitaceae</taxon>
        <taxon>Conoideocrella</taxon>
    </lineage>
</organism>
<dbReference type="CDD" id="cd04275">
    <property type="entry name" value="ZnMc_pappalysin_like"/>
    <property type="match status" value="1"/>
</dbReference>
<reference evidence="12" key="1">
    <citation type="submission" date="2023-06" db="EMBL/GenBank/DDBJ databases">
        <title>Conoideocrella luteorostrata (Hypocreales: Clavicipitaceae), a potential biocontrol fungus for elongate hemlock scale in United States Christmas tree production areas.</title>
        <authorList>
            <person name="Barrett H."/>
            <person name="Lovett B."/>
            <person name="Macias A.M."/>
            <person name="Stajich J.E."/>
            <person name="Kasson M.T."/>
        </authorList>
    </citation>
    <scope>NUCLEOTIDE SEQUENCE</scope>
    <source>
        <strain evidence="12">ARSEF 14590</strain>
    </source>
</reference>
<dbReference type="Proteomes" id="UP001251528">
    <property type="component" value="Unassembled WGS sequence"/>
</dbReference>
<dbReference type="SUPFAM" id="SSF55486">
    <property type="entry name" value="Metalloproteases ('zincins'), catalytic domain"/>
    <property type="match status" value="1"/>
</dbReference>
<dbReference type="InterPro" id="IPR008754">
    <property type="entry name" value="Peptidase_M43"/>
</dbReference>
<evidence type="ECO:0000256" key="2">
    <source>
        <dbReference type="ARBA" id="ARBA00008721"/>
    </source>
</evidence>
<protein>
    <recommendedName>
        <fullName evidence="11">Peptidase M43 pregnancy-associated plasma-A domain-containing protein</fullName>
    </recommendedName>
</protein>
<keyword evidence="6" id="KW-0378">Hydrolase</keyword>
<accession>A0AAJ0CTC6</accession>
<keyword evidence="7" id="KW-0862">Zinc</keyword>
<keyword evidence="8" id="KW-0482">Metalloprotease</keyword>
<evidence type="ECO:0000256" key="8">
    <source>
        <dbReference type="ARBA" id="ARBA00023049"/>
    </source>
</evidence>
<dbReference type="InterPro" id="IPR024079">
    <property type="entry name" value="MetalloPept_cat_dom_sf"/>
</dbReference>
<comment type="function">
    <text evidence="1">Secreted metalloproteinase that allows assimilation of proteinaceous substrates.</text>
</comment>
<evidence type="ECO:0000256" key="10">
    <source>
        <dbReference type="SAM" id="SignalP"/>
    </source>
</evidence>
<evidence type="ECO:0000256" key="7">
    <source>
        <dbReference type="ARBA" id="ARBA00022833"/>
    </source>
</evidence>
<dbReference type="PANTHER" id="PTHR47466">
    <property type="match status" value="1"/>
</dbReference>
<name>A0AAJ0CTC6_9HYPO</name>
<proteinExistence type="inferred from homology"/>
<sequence>MISGLIVTALALVARASENFPTTTPAPRLNRLMCGIGPPSEELLATLQELGKEEKLSKRDFNNTTTPVKIDVYVNIITRGANDQNNITDQSLDGAVQILNKDYKDAQVSFNLKKTNRVVNAAWARRKNETTMRKSLRQGDKSALNLYFMELVSDPRGVVIGEATFPDDMLGEDGLSQDGVYFAHDTLPGRTIFNETWHNIFSHEIGHWLGLLHTFHGGCDGMGDAIDDTPPEARSSGDCQPHDTCPNQIGVDSVDNHMNYGLNTNCITKFTPNQLTRIHTLWGRFRDVAGGFTPTSKKFGKFQEPSQPGSKECQGNKADSEECLGTTAWCDLKANGDTKAAEACKDSRSPPPKKWQEKCLEVALPVYQECRSQKPQQCNDQVINDVGKACAKQQLKWTKCMEVFKPLLQLCKSDSCQADVSIKTKWACKS</sequence>
<gene>
    <name evidence="12" type="ORF">QQS21_003380</name>
</gene>
<evidence type="ECO:0000313" key="12">
    <source>
        <dbReference type="EMBL" id="KAK2606209.1"/>
    </source>
</evidence>
<keyword evidence="9" id="KW-1015">Disulfide bond</keyword>
<dbReference type="Pfam" id="PF05572">
    <property type="entry name" value="Peptidase_M43"/>
    <property type="match status" value="1"/>
</dbReference>
<dbReference type="Gene3D" id="3.40.390.10">
    <property type="entry name" value="Collagenase (Catalytic Domain)"/>
    <property type="match status" value="1"/>
</dbReference>
<dbReference type="PANTHER" id="PTHR47466:SF1">
    <property type="entry name" value="METALLOPROTEASE MEP1 (AFU_ORTHOLOGUE AFUA_1G07730)-RELATED"/>
    <property type="match status" value="1"/>
</dbReference>
<feature type="chain" id="PRO_5042502455" description="Peptidase M43 pregnancy-associated plasma-A domain-containing protein" evidence="10">
    <location>
        <begin position="17"/>
        <end position="430"/>
    </location>
</feature>
<dbReference type="EMBL" id="JASWJB010000044">
    <property type="protein sequence ID" value="KAK2606209.1"/>
    <property type="molecule type" value="Genomic_DNA"/>
</dbReference>
<feature type="domain" description="Peptidase M43 pregnancy-associated plasma-A" evidence="11">
    <location>
        <begin position="144"/>
        <end position="279"/>
    </location>
</feature>
<evidence type="ECO:0000256" key="6">
    <source>
        <dbReference type="ARBA" id="ARBA00022801"/>
    </source>
</evidence>
<dbReference type="GO" id="GO:0046872">
    <property type="term" value="F:metal ion binding"/>
    <property type="evidence" value="ECO:0007669"/>
    <property type="project" value="UniProtKB-KW"/>
</dbReference>
<comment type="caution">
    <text evidence="12">The sequence shown here is derived from an EMBL/GenBank/DDBJ whole genome shotgun (WGS) entry which is preliminary data.</text>
</comment>